<dbReference type="GO" id="GO:0005840">
    <property type="term" value="C:ribosome"/>
    <property type="evidence" value="ECO:0007669"/>
    <property type="project" value="InterPro"/>
</dbReference>
<dbReference type="GO" id="GO:0005739">
    <property type="term" value="C:mitochondrion"/>
    <property type="evidence" value="ECO:0007669"/>
    <property type="project" value="InterPro"/>
</dbReference>
<feature type="domain" description="Small ribosomal subunit protein mS23 conserved" evidence="7">
    <location>
        <begin position="5"/>
        <end position="109"/>
    </location>
</feature>
<dbReference type="STRING" id="70415.A0A5S6QRI8"/>
<keyword evidence="3" id="KW-0689">Ribosomal protein</keyword>
<dbReference type="WBParaSite" id="TMUE_2000009768.1">
    <property type="protein sequence ID" value="TMUE_2000009768.1"/>
    <property type="gene ID" value="WBGene00285586"/>
</dbReference>
<dbReference type="GO" id="GO:0003735">
    <property type="term" value="F:structural constituent of ribosome"/>
    <property type="evidence" value="ECO:0007669"/>
    <property type="project" value="InterPro"/>
</dbReference>
<evidence type="ECO:0000313" key="9">
    <source>
        <dbReference type="WBParaSite" id="TMUE_2000009768.1"/>
    </source>
</evidence>
<evidence type="ECO:0000313" key="8">
    <source>
        <dbReference type="Proteomes" id="UP000046395"/>
    </source>
</evidence>
<reference evidence="9" key="1">
    <citation type="submission" date="2019-12" db="UniProtKB">
        <authorList>
            <consortium name="WormBaseParasite"/>
        </authorList>
    </citation>
    <scope>IDENTIFICATION</scope>
</reference>
<protein>
    <recommendedName>
        <fullName evidence="6">Small ribosomal subunit protein mS23</fullName>
    </recommendedName>
</protein>
<proteinExistence type="inferred from homology"/>
<dbReference type="InterPro" id="IPR059242">
    <property type="entry name" value="mS23_dom"/>
</dbReference>
<dbReference type="PANTHER" id="PTHR15925:SF2">
    <property type="entry name" value="SMALL RIBOSOMAL SUBUNIT PROTEIN MS23"/>
    <property type="match status" value="1"/>
</dbReference>
<evidence type="ECO:0000256" key="6">
    <source>
        <dbReference type="ARBA" id="ARBA00035137"/>
    </source>
</evidence>
<accession>A0A5S6QRI8</accession>
<comment type="subcellular location">
    <subcellularLocation>
        <location evidence="1">Mitochondrion</location>
    </subcellularLocation>
</comment>
<dbReference type="InterPro" id="IPR023611">
    <property type="entry name" value="mS23_dom_met"/>
</dbReference>
<evidence type="ECO:0000256" key="3">
    <source>
        <dbReference type="ARBA" id="ARBA00022980"/>
    </source>
</evidence>
<keyword evidence="5" id="KW-0687">Ribonucleoprotein</keyword>
<name>A0A5S6QRI8_TRIMR</name>
<dbReference type="InterPro" id="IPR019520">
    <property type="entry name" value="Ribosomal_mS23_met"/>
</dbReference>
<comment type="similarity">
    <text evidence="2">Belongs to the mitochondrion-specific ribosomal protein mS23 family.</text>
</comment>
<sequence>MGESRVEKADRPIWYDVYAAFPPKYEPLYDRPPVPAPNFREIFYPEDFVRGHFFKEFGNIGRTNLFTDRGSSISERFVAKFFDLCSTRGKDCDYERVFTDTADALSSEGVVLTRLTDRRRQ</sequence>
<evidence type="ECO:0000256" key="2">
    <source>
        <dbReference type="ARBA" id="ARBA00009864"/>
    </source>
</evidence>
<keyword evidence="4" id="KW-0496">Mitochondrion</keyword>
<dbReference type="PANTHER" id="PTHR15925">
    <property type="entry name" value="MITOCHONDRIAL RIBOSOMAL PROTEIN S23"/>
    <property type="match status" value="1"/>
</dbReference>
<dbReference type="GO" id="GO:0006412">
    <property type="term" value="P:translation"/>
    <property type="evidence" value="ECO:0007669"/>
    <property type="project" value="InterPro"/>
</dbReference>
<dbReference type="Proteomes" id="UP000046395">
    <property type="component" value="Unassembled WGS sequence"/>
</dbReference>
<evidence type="ECO:0000259" key="7">
    <source>
        <dbReference type="Pfam" id="PF10484"/>
    </source>
</evidence>
<dbReference type="CDD" id="cd23701">
    <property type="entry name" value="At1g26750"/>
    <property type="match status" value="1"/>
</dbReference>
<evidence type="ECO:0000256" key="1">
    <source>
        <dbReference type="ARBA" id="ARBA00004173"/>
    </source>
</evidence>
<organism evidence="8 9">
    <name type="scientific">Trichuris muris</name>
    <name type="common">Mouse whipworm</name>
    <dbReference type="NCBI Taxonomy" id="70415"/>
    <lineage>
        <taxon>Eukaryota</taxon>
        <taxon>Metazoa</taxon>
        <taxon>Ecdysozoa</taxon>
        <taxon>Nematoda</taxon>
        <taxon>Enoplea</taxon>
        <taxon>Dorylaimia</taxon>
        <taxon>Trichinellida</taxon>
        <taxon>Trichuridae</taxon>
        <taxon>Trichuris</taxon>
    </lineage>
</organism>
<keyword evidence="8" id="KW-1185">Reference proteome</keyword>
<evidence type="ECO:0000256" key="5">
    <source>
        <dbReference type="ARBA" id="ARBA00023274"/>
    </source>
</evidence>
<dbReference type="Pfam" id="PF10484">
    <property type="entry name" value="MRP-S23"/>
    <property type="match status" value="1"/>
</dbReference>
<evidence type="ECO:0000256" key="4">
    <source>
        <dbReference type="ARBA" id="ARBA00023128"/>
    </source>
</evidence>
<dbReference type="AlphaFoldDB" id="A0A5S6QRI8"/>